<dbReference type="Proteomes" id="UP000295418">
    <property type="component" value="Unassembled WGS sequence"/>
</dbReference>
<feature type="domain" description="LysM" evidence="2">
    <location>
        <begin position="343"/>
        <end position="386"/>
    </location>
</feature>
<gene>
    <name evidence="3" type="ORF">E0485_18680</name>
</gene>
<evidence type="ECO:0000313" key="3">
    <source>
        <dbReference type="EMBL" id="TCZ75172.1"/>
    </source>
</evidence>
<keyword evidence="4" id="KW-1185">Reference proteome</keyword>
<dbReference type="InterPro" id="IPR036779">
    <property type="entry name" value="LysM_dom_sf"/>
</dbReference>
<dbReference type="Gene3D" id="3.10.350.10">
    <property type="entry name" value="LysM domain"/>
    <property type="match status" value="1"/>
</dbReference>
<dbReference type="SUPFAM" id="SSF54106">
    <property type="entry name" value="LysM domain"/>
    <property type="match status" value="1"/>
</dbReference>
<evidence type="ECO:0000259" key="2">
    <source>
        <dbReference type="PROSITE" id="PS51782"/>
    </source>
</evidence>
<feature type="region of interest" description="Disordered" evidence="1">
    <location>
        <begin position="299"/>
        <end position="318"/>
    </location>
</feature>
<evidence type="ECO:0000313" key="4">
    <source>
        <dbReference type="Proteomes" id="UP000295418"/>
    </source>
</evidence>
<reference evidence="3 4" key="1">
    <citation type="submission" date="2019-03" db="EMBL/GenBank/DDBJ databases">
        <authorList>
            <person name="Kim M.K.M."/>
        </authorList>
    </citation>
    <scope>NUCLEOTIDE SEQUENCE [LARGE SCALE GENOMIC DNA]</scope>
    <source>
        <strain evidence="3 4">18JY21-1</strain>
    </source>
</reference>
<dbReference type="CDD" id="cd00118">
    <property type="entry name" value="LysM"/>
    <property type="match status" value="1"/>
</dbReference>
<accession>A0A4V2WNE3</accession>
<name>A0A4V2WNE3_9BACL</name>
<evidence type="ECO:0000256" key="1">
    <source>
        <dbReference type="SAM" id="MobiDB-lite"/>
    </source>
</evidence>
<dbReference type="EMBL" id="SKFG01000022">
    <property type="protein sequence ID" value="TCZ75172.1"/>
    <property type="molecule type" value="Genomic_DNA"/>
</dbReference>
<dbReference type="InterPro" id="IPR018392">
    <property type="entry name" value="LysM"/>
</dbReference>
<proteinExistence type="predicted"/>
<protein>
    <submittedName>
        <fullName evidence="3">LysM peptidoglycan-binding domain-containing protein</fullName>
    </submittedName>
</protein>
<dbReference type="RefSeq" id="WP_132419584.1">
    <property type="nucleotide sequence ID" value="NZ_SKFG01000022.1"/>
</dbReference>
<dbReference type="PROSITE" id="PS51782">
    <property type="entry name" value="LYSM"/>
    <property type="match status" value="1"/>
</dbReference>
<dbReference type="SMART" id="SM00257">
    <property type="entry name" value="LysM"/>
    <property type="match status" value="1"/>
</dbReference>
<feature type="compositionally biased region" description="Low complexity" evidence="1">
    <location>
        <begin position="299"/>
        <end position="308"/>
    </location>
</feature>
<dbReference type="InterPro" id="IPR048862">
    <property type="entry name" value="SPOCS_spoVID_N"/>
</dbReference>
<dbReference type="Pfam" id="PF20918">
    <property type="entry name" value="SPOCS_spoVID-N"/>
    <property type="match status" value="1"/>
</dbReference>
<sequence length="388" mass="44386">MTEQSKGLRFDIYERIHLADDAIGISELHDTELIPHIQVIEQDEQALLRGNLMLTGQYVGENVRDHRTLEHLIPVEITLPMSRINSLSDILVEIENFDVELLSTRNLNVTGVLSLHGVEVDSGLSLHGAPDADFEQEPIAVDLSLHNPWSEDEEMTFSHQASEAIPASQIPVAYESEVHFHPHVETREEPEIRLEMPQPLQADNFWQQQLHEDVQPEFTYTRALEQYDGYATSYVGTNYEYEVEKQDHNFTNPEYASPALETPAHEEVKEMKVALTSRTKEEPVTEERPVGIKSLLKSSAAQEQVSSQSPPPISQESMRADSLEWRKLFLREDSSQQEFRKVRMCIIQKEDTLEGIARKYGVNERELQNYNSLTNVDVQAGQIIYIPR</sequence>
<dbReference type="AlphaFoldDB" id="A0A4V2WNE3"/>
<dbReference type="OrthoDB" id="2966368at2"/>
<comment type="caution">
    <text evidence="3">The sequence shown here is derived from an EMBL/GenBank/DDBJ whole genome shotgun (WGS) entry which is preliminary data.</text>
</comment>
<organism evidence="3 4">
    <name type="scientific">Paenibacillus albiflavus</name>
    <dbReference type="NCBI Taxonomy" id="2545760"/>
    <lineage>
        <taxon>Bacteria</taxon>
        <taxon>Bacillati</taxon>
        <taxon>Bacillota</taxon>
        <taxon>Bacilli</taxon>
        <taxon>Bacillales</taxon>
        <taxon>Paenibacillaceae</taxon>
        <taxon>Paenibacillus</taxon>
    </lineage>
</organism>
<dbReference type="Pfam" id="PF01476">
    <property type="entry name" value="LysM"/>
    <property type="match status" value="1"/>
</dbReference>